<evidence type="ECO:0000313" key="3">
    <source>
        <dbReference type="Proteomes" id="UP000198290"/>
    </source>
</evidence>
<evidence type="ECO:0000259" key="1">
    <source>
        <dbReference type="Pfam" id="PF06527"/>
    </source>
</evidence>
<gene>
    <name evidence="2" type="ORF">DLM_0341</name>
</gene>
<evidence type="ECO:0000313" key="2">
    <source>
        <dbReference type="EMBL" id="BBF84013.1"/>
    </source>
</evidence>
<reference evidence="3" key="3">
    <citation type="journal article" date="2017" name="Plant Physiol. Biochem.">
        <title>Differential oxidative and antioxidative response of duckweed Lemna minor toward plant growth promoting/inhibiting bacteria.</title>
        <authorList>
            <person name="Ishizawa H."/>
            <person name="Kuroda M."/>
            <person name="Morikawa M."/>
            <person name="Ike M."/>
        </authorList>
    </citation>
    <scope>NUCLEOTIDE SEQUENCE [LARGE SCALE GENOMIC DNA]</scope>
    <source>
        <strain evidence="3">H3</strain>
    </source>
</reference>
<feature type="domain" description="TniQ" evidence="1">
    <location>
        <begin position="6"/>
        <end position="128"/>
    </location>
</feature>
<protein>
    <recommendedName>
        <fullName evidence="1">TniQ domain-containing protein</fullName>
    </recommendedName>
</protein>
<dbReference type="Pfam" id="PF06527">
    <property type="entry name" value="TniQ"/>
    <property type="match status" value="1"/>
</dbReference>
<dbReference type="EMBL" id="AP018823">
    <property type="protein sequence ID" value="BBF84013.1"/>
    <property type="molecule type" value="Genomic_DNA"/>
</dbReference>
<dbReference type="KEGG" id="amah:DLM_0341"/>
<dbReference type="OrthoDB" id="9036115at2"/>
<dbReference type="Proteomes" id="UP000198290">
    <property type="component" value="Chromosome"/>
</dbReference>
<accession>A0A3G9GB23</accession>
<reference evidence="2 3" key="2">
    <citation type="journal article" date="2017" name="Genome Announc.">
        <title>Draft genome sequence of Aquitalea magnusonii strain H3, a plant growth-promoting bacterium of duckweed Lemna minor.</title>
        <authorList>
            <person name="Ishizawa H."/>
            <person name="Kuroda M."/>
            <person name="Ike M."/>
        </authorList>
    </citation>
    <scope>NUCLEOTIDE SEQUENCE [LARGE SCALE GENOMIC DNA]</scope>
    <source>
        <strain evidence="2 3">H3</strain>
    </source>
</reference>
<dbReference type="InterPro" id="IPR009492">
    <property type="entry name" value="TniQ"/>
</dbReference>
<organism evidence="2 3">
    <name type="scientific">Aquitalea magnusonii</name>
    <dbReference type="NCBI Taxonomy" id="332411"/>
    <lineage>
        <taxon>Bacteria</taxon>
        <taxon>Pseudomonadati</taxon>
        <taxon>Pseudomonadota</taxon>
        <taxon>Betaproteobacteria</taxon>
        <taxon>Neisseriales</taxon>
        <taxon>Chromobacteriaceae</taxon>
        <taxon>Aquitalea</taxon>
    </lineage>
</organism>
<keyword evidence="3" id="KW-1185">Reference proteome</keyword>
<dbReference type="RefSeq" id="WP_089085077.1">
    <property type="nucleotide sequence ID" value="NZ_AP018823.1"/>
</dbReference>
<proteinExistence type="predicted"/>
<dbReference type="AlphaFoldDB" id="A0A3G9GB23"/>
<sequence length="645" mass="73189">MTPLLPIHPSPLPLESEIGYLLRLGAANDFHSLTWQQNYRRHMGLPPTNFDDFVELTTGHGPDVLRNLWGPSCSDLPIQSFKKLGIKTTYWSLDHRRWCPDCLREQSYWKAEWLITLQVACPHHRRLLQELCPACGQLVGWYSGGLTHCRCGQDLTAAAHIPASANLLQISQRICDKLSEATEISVPPNKLLTINHGLTRLLAAVQLPRLLDLIWALGCYGHFGSLKKSLKVHGHHRMDVALPILESAAEMLVQWPDAFHSFMQQASDQSQAHALHLHLFAGPHLLALNRALNHPELHFVRHEFERFVSAHWKGVIAARHRFAADTSTEHSTILAKEAMAMLGISRRKLATLINEGHIRGWYQQSKGSLRFFVVDRASVRQFQQNCAGKLFTLAETAEYLATTIPRVRLLVQAELLKAAHRPNGHNLRRNHWVFEKSQLDMLLGGLTLEIHPTPECDSVMSLEKICRARSRDGADFVTILQAIQAGELKCIARDPSHHGIRGLLLDRQQFEDWFTERLRFKEFFTMRPAAHYLGLKEHVLYWLRDRRLLSGFTYPNEASHLSLPKTALDQLKARYAWGKSLEEMTGYGRKSASRALINRGIVPVTGPTVDGGTTYLFLREDIQRFMASQHSATEHTTQGVEHGQK</sequence>
<reference evidence="3" key="1">
    <citation type="journal article" date="2017" name="Biotechnol. Biofuels">
        <title>Evaluation of environmental bacterial communities as a factor affecting the growth of duckweed Lemna minor.</title>
        <authorList>
            <person name="Ishizawa H."/>
            <person name="Kuroda M."/>
            <person name="Morikawa M."/>
            <person name="Ike M."/>
        </authorList>
    </citation>
    <scope>NUCLEOTIDE SEQUENCE [LARGE SCALE GENOMIC DNA]</scope>
    <source>
        <strain evidence="3">H3</strain>
    </source>
</reference>
<name>A0A3G9GB23_9NEIS</name>